<dbReference type="GO" id="GO:0004810">
    <property type="term" value="F:CCA tRNA nucleotidyltransferase activity"/>
    <property type="evidence" value="ECO:0007669"/>
    <property type="project" value="UniProtKB-EC"/>
</dbReference>
<dbReference type="PANTHER" id="PTHR46173">
    <property type="entry name" value="CCA TRNA NUCLEOTIDYLTRANSFERASE 1, MITOCHONDRIAL"/>
    <property type="match status" value="1"/>
</dbReference>
<dbReference type="RefSeq" id="WP_186847224.1">
    <property type="nucleotide sequence ID" value="NZ_JACOOX010000001.1"/>
</dbReference>
<dbReference type="SUPFAM" id="SSF81301">
    <property type="entry name" value="Nucleotidyltransferase"/>
    <property type="match status" value="1"/>
</dbReference>
<dbReference type="InterPro" id="IPR003607">
    <property type="entry name" value="HD/PDEase_dom"/>
</dbReference>
<evidence type="ECO:0000256" key="7">
    <source>
        <dbReference type="ARBA" id="ARBA00022842"/>
    </source>
</evidence>
<dbReference type="Pfam" id="PF13735">
    <property type="entry name" value="tRNA_NucTran2_2"/>
    <property type="match status" value="1"/>
</dbReference>
<evidence type="ECO:0000256" key="6">
    <source>
        <dbReference type="ARBA" id="ARBA00022741"/>
    </source>
</evidence>
<keyword evidence="5" id="KW-0479">Metal-binding</keyword>
<keyword evidence="8 9" id="KW-0694">RNA-binding</keyword>
<dbReference type="Gene3D" id="3.30.460.10">
    <property type="entry name" value="Beta Polymerase, domain 2"/>
    <property type="match status" value="1"/>
</dbReference>
<comment type="similarity">
    <text evidence="9">Belongs to the tRNA nucleotidyltransferase/poly(A) polymerase family.</text>
</comment>
<keyword evidence="7" id="KW-0460">Magnesium</keyword>
<organism evidence="13 14">
    <name type="scientific">Coprococcus hominis</name>
    <name type="common">ex Liu et al. 2022</name>
    <dbReference type="NCBI Taxonomy" id="2763039"/>
    <lineage>
        <taxon>Bacteria</taxon>
        <taxon>Bacillati</taxon>
        <taxon>Bacillota</taxon>
        <taxon>Clostridia</taxon>
        <taxon>Lachnospirales</taxon>
        <taxon>Lachnospiraceae</taxon>
        <taxon>Coprococcus</taxon>
    </lineage>
</organism>
<dbReference type="Pfam" id="PF12627">
    <property type="entry name" value="PolyA_pol_RNAbd"/>
    <property type="match status" value="1"/>
</dbReference>
<evidence type="ECO:0000313" key="14">
    <source>
        <dbReference type="Proteomes" id="UP000615234"/>
    </source>
</evidence>
<evidence type="ECO:0000256" key="8">
    <source>
        <dbReference type="ARBA" id="ARBA00022884"/>
    </source>
</evidence>
<keyword evidence="14" id="KW-1185">Reference proteome</keyword>
<dbReference type="NCBIfam" id="NF009814">
    <property type="entry name" value="PRK13299.1"/>
    <property type="match status" value="1"/>
</dbReference>
<dbReference type="Gene3D" id="1.10.246.80">
    <property type="match status" value="1"/>
</dbReference>
<proteinExistence type="inferred from homology"/>
<keyword evidence="4 13" id="KW-0548">Nucleotidyltransferase</keyword>
<dbReference type="GO" id="GO:0008033">
    <property type="term" value="P:tRNA processing"/>
    <property type="evidence" value="ECO:0007669"/>
    <property type="project" value="UniProtKB-KW"/>
</dbReference>
<dbReference type="InterPro" id="IPR006675">
    <property type="entry name" value="HDIG_dom"/>
</dbReference>
<evidence type="ECO:0000256" key="5">
    <source>
        <dbReference type="ARBA" id="ARBA00022723"/>
    </source>
</evidence>
<evidence type="ECO:0000256" key="2">
    <source>
        <dbReference type="ARBA" id="ARBA00022679"/>
    </source>
</evidence>
<feature type="domain" description="Poly A polymerase head" evidence="10">
    <location>
        <begin position="23"/>
        <end position="142"/>
    </location>
</feature>
<dbReference type="CDD" id="cd05398">
    <property type="entry name" value="NT_ClassII-CCAase"/>
    <property type="match status" value="1"/>
</dbReference>
<evidence type="ECO:0000256" key="1">
    <source>
        <dbReference type="ARBA" id="ARBA00001946"/>
    </source>
</evidence>
<keyword evidence="2 9" id="KW-0808">Transferase</keyword>
<feature type="domain" description="tRNA nucleotidyltransferase/poly(A) polymerase RNA and SrmB- binding" evidence="11">
    <location>
        <begin position="170"/>
        <end position="231"/>
    </location>
</feature>
<reference evidence="13 14" key="1">
    <citation type="submission" date="2020-08" db="EMBL/GenBank/DDBJ databases">
        <title>Genome public.</title>
        <authorList>
            <person name="Liu C."/>
            <person name="Sun Q."/>
        </authorList>
    </citation>
    <scope>NUCLEOTIDE SEQUENCE [LARGE SCALE GENOMIC DNA]</scope>
    <source>
        <strain evidence="13 14">NSJ-10</strain>
    </source>
</reference>
<name>A0A8I0AH68_9FIRM</name>
<dbReference type="EC" id="2.7.7.72" evidence="13"/>
<dbReference type="InterPro" id="IPR050264">
    <property type="entry name" value="Bact_CCA-adding_enz_type3_sf"/>
</dbReference>
<dbReference type="Gene3D" id="1.10.3090.10">
    <property type="entry name" value="cca-adding enzyme, domain 2"/>
    <property type="match status" value="1"/>
</dbReference>
<accession>A0A8I0AH68</accession>
<dbReference type="InterPro" id="IPR032828">
    <property type="entry name" value="PolyA_RNA-bd"/>
</dbReference>
<dbReference type="InterPro" id="IPR043519">
    <property type="entry name" value="NT_sf"/>
</dbReference>
<dbReference type="CDD" id="cd00077">
    <property type="entry name" value="HDc"/>
    <property type="match status" value="1"/>
</dbReference>
<dbReference type="Pfam" id="PF01743">
    <property type="entry name" value="PolyA_pol"/>
    <property type="match status" value="1"/>
</dbReference>
<keyword evidence="3" id="KW-0819">tRNA processing</keyword>
<comment type="caution">
    <text evidence="13">The sequence shown here is derived from an EMBL/GenBank/DDBJ whole genome shotgun (WGS) entry which is preliminary data.</text>
</comment>
<dbReference type="GO" id="GO:0000166">
    <property type="term" value="F:nucleotide binding"/>
    <property type="evidence" value="ECO:0007669"/>
    <property type="project" value="UniProtKB-KW"/>
</dbReference>
<evidence type="ECO:0000256" key="4">
    <source>
        <dbReference type="ARBA" id="ARBA00022695"/>
    </source>
</evidence>
<protein>
    <submittedName>
        <fullName evidence="13">CCA tRNA nucleotidyltransferase</fullName>
        <ecNumber evidence="13">2.7.7.72</ecNumber>
    </submittedName>
</protein>
<evidence type="ECO:0000256" key="3">
    <source>
        <dbReference type="ARBA" id="ARBA00022694"/>
    </source>
</evidence>
<evidence type="ECO:0000259" key="12">
    <source>
        <dbReference type="Pfam" id="PF13735"/>
    </source>
</evidence>
<comment type="cofactor">
    <cofactor evidence="1">
        <name>Mg(2+)</name>
        <dbReference type="ChEBI" id="CHEBI:18420"/>
    </cofactor>
</comment>
<dbReference type="InterPro" id="IPR032810">
    <property type="entry name" value="CCA-adding_enz_C"/>
</dbReference>
<sequence>MEIRMPENAKKVIETLEAAGYEAYIVGGCVRDSILGREPGDWDITTAARPEQVKALFRRTIDTGIKHGTVTVMFGKEAYEVTTYRVDGEYSDHRRPDSVEFTANLEEDLKRRDFTINAMAYSPSAGVIDLFDGMDDLDNKVIKAVGDPLARFDEDALRILRAIRFAGQLDFTIERDTRKAMILRAQFLQDISAERIRVELDKLLTSANPEKLMEAYVTGITAYILPEFDRMMEQPQNNPYHKYNVGVHSMEAVKVIEPTTVCRWAALLHDVGKPECHTVDENGIDHFYGHNEKGAEIARKVLRRLRFDNETTDLVCKMVLWHDYGLGEMLKKTTFRKALSRMGADFFPYYIKIRRADMAAQSDYKLEERRGSIEHLEKLYQEITDAKDCLTIKQLAINGKDLIALGVKPGKEIGDILQELLNQVLGSPELNNRETLLSMAESYIRK</sequence>
<dbReference type="EMBL" id="JACOOX010000001">
    <property type="protein sequence ID" value="MBC5661442.1"/>
    <property type="molecule type" value="Genomic_DNA"/>
</dbReference>
<dbReference type="AlphaFoldDB" id="A0A8I0AH68"/>
<gene>
    <name evidence="13" type="ORF">H8S09_00790</name>
</gene>
<dbReference type="NCBIfam" id="TIGR00277">
    <property type="entry name" value="HDIG"/>
    <property type="match status" value="1"/>
</dbReference>
<feature type="domain" description="CCA-adding enzyme C-terminal" evidence="12">
    <location>
        <begin position="297"/>
        <end position="439"/>
    </location>
</feature>
<evidence type="ECO:0000256" key="9">
    <source>
        <dbReference type="RuleBase" id="RU003953"/>
    </source>
</evidence>
<dbReference type="Proteomes" id="UP000615234">
    <property type="component" value="Unassembled WGS sequence"/>
</dbReference>
<dbReference type="GO" id="GO:0046872">
    <property type="term" value="F:metal ion binding"/>
    <property type="evidence" value="ECO:0007669"/>
    <property type="project" value="UniProtKB-KW"/>
</dbReference>
<evidence type="ECO:0000259" key="10">
    <source>
        <dbReference type="Pfam" id="PF01743"/>
    </source>
</evidence>
<dbReference type="PANTHER" id="PTHR46173:SF1">
    <property type="entry name" value="CCA TRNA NUCLEOTIDYLTRANSFERASE 1, MITOCHONDRIAL"/>
    <property type="match status" value="1"/>
</dbReference>
<dbReference type="InterPro" id="IPR002646">
    <property type="entry name" value="PolA_pol_head_dom"/>
</dbReference>
<dbReference type="GO" id="GO:0000049">
    <property type="term" value="F:tRNA binding"/>
    <property type="evidence" value="ECO:0007669"/>
    <property type="project" value="TreeGrafter"/>
</dbReference>
<evidence type="ECO:0000313" key="13">
    <source>
        <dbReference type="EMBL" id="MBC5661442.1"/>
    </source>
</evidence>
<keyword evidence="6" id="KW-0547">Nucleotide-binding</keyword>
<dbReference type="SUPFAM" id="SSF81891">
    <property type="entry name" value="Poly A polymerase C-terminal region-like"/>
    <property type="match status" value="1"/>
</dbReference>
<evidence type="ECO:0000259" key="11">
    <source>
        <dbReference type="Pfam" id="PF12627"/>
    </source>
</evidence>